<dbReference type="EMBL" id="JAWWNJ010000019">
    <property type="protein sequence ID" value="KAK7036287.1"/>
    <property type="molecule type" value="Genomic_DNA"/>
</dbReference>
<evidence type="ECO:0008006" key="3">
    <source>
        <dbReference type="Google" id="ProtNLM"/>
    </source>
</evidence>
<dbReference type="AlphaFoldDB" id="A0AAW0CBP5"/>
<reference evidence="1 2" key="1">
    <citation type="journal article" date="2024" name="J Genomics">
        <title>Draft genome sequencing and assembly of Favolaschia claudopus CIRM-BRFM 2984 isolated from oak limbs.</title>
        <authorList>
            <person name="Navarro D."/>
            <person name="Drula E."/>
            <person name="Chaduli D."/>
            <person name="Cazenave R."/>
            <person name="Ahrendt S."/>
            <person name="Wang J."/>
            <person name="Lipzen A."/>
            <person name="Daum C."/>
            <person name="Barry K."/>
            <person name="Grigoriev I.V."/>
            <person name="Favel A."/>
            <person name="Rosso M.N."/>
            <person name="Martin F."/>
        </authorList>
    </citation>
    <scope>NUCLEOTIDE SEQUENCE [LARGE SCALE GENOMIC DNA]</scope>
    <source>
        <strain evidence="1 2">CIRM-BRFM 2984</strain>
    </source>
</reference>
<proteinExistence type="predicted"/>
<dbReference type="Proteomes" id="UP001362999">
    <property type="component" value="Unassembled WGS sequence"/>
</dbReference>
<accession>A0AAW0CBP5</accession>
<name>A0AAW0CBP5_9AGAR</name>
<evidence type="ECO:0000313" key="1">
    <source>
        <dbReference type="EMBL" id="KAK7036287.1"/>
    </source>
</evidence>
<organism evidence="1 2">
    <name type="scientific">Favolaschia claudopus</name>
    <dbReference type="NCBI Taxonomy" id="2862362"/>
    <lineage>
        <taxon>Eukaryota</taxon>
        <taxon>Fungi</taxon>
        <taxon>Dikarya</taxon>
        <taxon>Basidiomycota</taxon>
        <taxon>Agaricomycotina</taxon>
        <taxon>Agaricomycetes</taxon>
        <taxon>Agaricomycetidae</taxon>
        <taxon>Agaricales</taxon>
        <taxon>Marasmiineae</taxon>
        <taxon>Mycenaceae</taxon>
        <taxon>Favolaschia</taxon>
    </lineage>
</organism>
<gene>
    <name evidence="1" type="ORF">R3P38DRAFT_619848</name>
</gene>
<keyword evidence="2" id="KW-1185">Reference proteome</keyword>
<sequence>MSYWILQSQFFVKNTTAVTLFLARFTHSLAAATRQTNIGNGKGAASFFLDFPLSFALSNHRRCAFRQPAVASFEVLAEHISFFPSCSLNLGLFLLPPYHFACAADAYSSASFCFVFGTISF</sequence>
<comment type="caution">
    <text evidence="1">The sequence shown here is derived from an EMBL/GenBank/DDBJ whole genome shotgun (WGS) entry which is preliminary data.</text>
</comment>
<protein>
    <recommendedName>
        <fullName evidence="3">Secreted protein</fullName>
    </recommendedName>
</protein>
<evidence type="ECO:0000313" key="2">
    <source>
        <dbReference type="Proteomes" id="UP001362999"/>
    </source>
</evidence>